<dbReference type="Gene3D" id="1.10.10.10">
    <property type="entry name" value="Winged helix-like DNA-binding domain superfamily/Winged helix DNA-binding domain"/>
    <property type="match status" value="1"/>
</dbReference>
<feature type="domain" description="HTH lysR-type" evidence="5">
    <location>
        <begin position="5"/>
        <end position="62"/>
    </location>
</feature>
<dbReference type="OrthoDB" id="8683153at2"/>
<sequence length="297" mass="32414">MRRLPPLGALRAFEAAARNLSFTVAANELCVTQAAISHQIRQLESWLGFSLFERRGHVLTLTTKGRSYLPELSEAFNRMSAATLRLRERSDGPLRITALPSFASRWLVPRLGRFRALHPQVDVKLASSADLWDFSTDRFDLAIRSGLGRWPGLKADLIAQESLSPVCSPAVAAGPPPLHTPSDLRHVELLHDEPGSAWRHWCEHAGVAGIDLQAGGASFDDASLALQAAVDGQGVVLGRLMLAADDLAAGHLVQPFDITLPNDYSYWLVYPRAAAERPDVAAFRGWLLSEARSARSA</sequence>
<accession>A0A1N6G3P5</accession>
<dbReference type="FunFam" id="1.10.10.10:FF:000038">
    <property type="entry name" value="Glycine cleavage system transcriptional activator"/>
    <property type="match status" value="1"/>
</dbReference>
<keyword evidence="7" id="KW-1185">Reference proteome</keyword>
<evidence type="ECO:0000256" key="2">
    <source>
        <dbReference type="ARBA" id="ARBA00023015"/>
    </source>
</evidence>
<name>A0A1N6G3P5_9BURK</name>
<dbReference type="InterPro" id="IPR058163">
    <property type="entry name" value="LysR-type_TF_proteobact-type"/>
</dbReference>
<dbReference type="SUPFAM" id="SSF53850">
    <property type="entry name" value="Periplasmic binding protein-like II"/>
    <property type="match status" value="1"/>
</dbReference>
<dbReference type="GO" id="GO:0043565">
    <property type="term" value="F:sequence-specific DNA binding"/>
    <property type="evidence" value="ECO:0007669"/>
    <property type="project" value="TreeGrafter"/>
</dbReference>
<evidence type="ECO:0000256" key="3">
    <source>
        <dbReference type="ARBA" id="ARBA00023125"/>
    </source>
</evidence>
<dbReference type="Proteomes" id="UP000185151">
    <property type="component" value="Unassembled WGS sequence"/>
</dbReference>
<dbReference type="InterPro" id="IPR005119">
    <property type="entry name" value="LysR_subst-bd"/>
</dbReference>
<dbReference type="InterPro" id="IPR036388">
    <property type="entry name" value="WH-like_DNA-bd_sf"/>
</dbReference>
<organism evidence="6 7">
    <name type="scientific">Paraburkholderia phenazinium</name>
    <dbReference type="NCBI Taxonomy" id="60549"/>
    <lineage>
        <taxon>Bacteria</taxon>
        <taxon>Pseudomonadati</taxon>
        <taxon>Pseudomonadota</taxon>
        <taxon>Betaproteobacteria</taxon>
        <taxon>Burkholderiales</taxon>
        <taxon>Burkholderiaceae</taxon>
        <taxon>Paraburkholderia</taxon>
    </lineage>
</organism>
<proteinExistence type="inferred from homology"/>
<dbReference type="CDD" id="cd08432">
    <property type="entry name" value="PBP2_GcdR_TrpI_HvrB_AmpR_like"/>
    <property type="match status" value="1"/>
</dbReference>
<dbReference type="PANTHER" id="PTHR30537">
    <property type="entry name" value="HTH-TYPE TRANSCRIPTIONAL REGULATOR"/>
    <property type="match status" value="1"/>
</dbReference>
<gene>
    <name evidence="6" type="ORF">SAMN05444165_0541</name>
</gene>
<dbReference type="InterPro" id="IPR036390">
    <property type="entry name" value="WH_DNA-bd_sf"/>
</dbReference>
<dbReference type="NCBIfam" id="NF008352">
    <property type="entry name" value="PRK11139.1"/>
    <property type="match status" value="1"/>
</dbReference>
<dbReference type="PANTHER" id="PTHR30537:SF79">
    <property type="entry name" value="TRANSCRIPTIONAL REGULATOR-RELATED"/>
    <property type="match status" value="1"/>
</dbReference>
<dbReference type="Pfam" id="PF03466">
    <property type="entry name" value="LysR_substrate"/>
    <property type="match status" value="1"/>
</dbReference>
<dbReference type="PROSITE" id="PS50931">
    <property type="entry name" value="HTH_LYSR"/>
    <property type="match status" value="1"/>
</dbReference>
<evidence type="ECO:0000259" key="5">
    <source>
        <dbReference type="PROSITE" id="PS50931"/>
    </source>
</evidence>
<keyword evidence="3" id="KW-0238">DNA-binding</keyword>
<dbReference type="Gene3D" id="3.40.190.10">
    <property type="entry name" value="Periplasmic binding protein-like II"/>
    <property type="match status" value="2"/>
</dbReference>
<dbReference type="AlphaFoldDB" id="A0A1N6G3P5"/>
<dbReference type="Pfam" id="PF00126">
    <property type="entry name" value="HTH_1"/>
    <property type="match status" value="1"/>
</dbReference>
<evidence type="ECO:0000313" key="7">
    <source>
        <dbReference type="Proteomes" id="UP000185151"/>
    </source>
</evidence>
<dbReference type="GO" id="GO:0003700">
    <property type="term" value="F:DNA-binding transcription factor activity"/>
    <property type="evidence" value="ECO:0007669"/>
    <property type="project" value="InterPro"/>
</dbReference>
<dbReference type="EMBL" id="FSRU01000001">
    <property type="protein sequence ID" value="SIO02071.1"/>
    <property type="molecule type" value="Genomic_DNA"/>
</dbReference>
<dbReference type="SUPFAM" id="SSF46785">
    <property type="entry name" value="Winged helix' DNA-binding domain"/>
    <property type="match status" value="1"/>
</dbReference>
<evidence type="ECO:0000256" key="4">
    <source>
        <dbReference type="ARBA" id="ARBA00023163"/>
    </source>
</evidence>
<keyword evidence="4" id="KW-0804">Transcription</keyword>
<dbReference type="FunFam" id="3.40.190.10:FF:000017">
    <property type="entry name" value="Glycine cleavage system transcriptional activator"/>
    <property type="match status" value="1"/>
</dbReference>
<keyword evidence="2" id="KW-0805">Transcription regulation</keyword>
<dbReference type="RefSeq" id="WP_074294118.1">
    <property type="nucleotide sequence ID" value="NZ_FSRU01000001.1"/>
</dbReference>
<comment type="similarity">
    <text evidence="1">Belongs to the LysR transcriptional regulatory family.</text>
</comment>
<dbReference type="PRINTS" id="PR00039">
    <property type="entry name" value="HTHLYSR"/>
</dbReference>
<protein>
    <submittedName>
        <fullName evidence="6">Transcriptional regulator, LysR family</fullName>
    </submittedName>
</protein>
<reference evidence="6 7" key="1">
    <citation type="submission" date="2016-11" db="EMBL/GenBank/DDBJ databases">
        <authorList>
            <person name="Jaros S."/>
            <person name="Januszkiewicz K."/>
            <person name="Wedrychowicz H."/>
        </authorList>
    </citation>
    <scope>NUCLEOTIDE SEQUENCE [LARGE SCALE GENOMIC DNA]</scope>
    <source>
        <strain evidence="6 7">GAS95</strain>
    </source>
</reference>
<evidence type="ECO:0000256" key="1">
    <source>
        <dbReference type="ARBA" id="ARBA00009437"/>
    </source>
</evidence>
<dbReference type="InterPro" id="IPR000847">
    <property type="entry name" value="LysR_HTH_N"/>
</dbReference>
<dbReference type="GO" id="GO:0006351">
    <property type="term" value="P:DNA-templated transcription"/>
    <property type="evidence" value="ECO:0007669"/>
    <property type="project" value="TreeGrafter"/>
</dbReference>
<evidence type="ECO:0000313" key="6">
    <source>
        <dbReference type="EMBL" id="SIO02071.1"/>
    </source>
</evidence>